<evidence type="ECO:0000313" key="40">
    <source>
        <dbReference type="RefSeq" id="XP_071938747.1"/>
    </source>
</evidence>
<evidence type="ECO:0000313" key="42">
    <source>
        <dbReference type="RefSeq" id="XP_071938749.1"/>
    </source>
</evidence>
<sequence length="1276" mass="144973">MADAVLGSTTQVLVQTAINSASEQIGQFVGFKKDLQKLKDTLTEIQAFLSDAEKKQVTENFVKLWLENLERVAFDAENLLDDFNYEMIRRKVQIRNQMKRKVCFFFSVSNPIAFRCRMARKIQKINMDLISIHEQRTTLCLLRSQNEARDAPAISSPGGEAFMKNRETDSVTVDVSFVGRDGDVSAIVTQLTATNNNETISVLPIVGMGGIGKTTLARKVINDPKIEKHFEKRMWVCVSEDFNSNRLFGMILQSLQGREPEAKDRDARVKQLKALLDGKKCLLVLDDVWNKESMLWNDFLGSMKGTNQAMGSWILLTTREQQVVDITRISSSQGYSLKQLSDDQCWRILKENAFCGREVQDGLQDIGLKIAQRCGGLPLAASVLGGMLRIKGTDEWQKLESRLQILGGGENRYIKEILKLSFDHLPYPSLKKCFAYCSIFPKDFQMERNQLIQLWAAEGFLHPNPRDKMGMEEVGNDYFTILLESNLFQDAEEDDYGNVLNCKMHDLVHDMVQSISNSKTLRLTESSSIDMETSSIRYLALEISGKEMMFPSTESFKHITTLFLQGNRSLNDRKMSFFMLRVLNLRTSSVEELPKSIGKLAHLRYLDSSQTSIKTLPESLCQLYNLQTLRVKYCRSLKKFPKNFKNLVNLRHFDFFNYDRSSDIMPFEIGQLQFLQTLPFFNIGEERGRQIGELRNLKNLSGQLELRNLELVKSKEEAESANLIGKPNIDEFRLLWNEIDDSRNNDSEYNRVLEGLHPHQNLKGLVIERFFGGQLSTWIGKLGKLVKFELQNCKNCKELPTLGNMPFLRFLHLDGLDSLASIGPSFYGRSGVHSGSTSQGHVNLFPALEDLSLGDMPNLREWMEATVDDGTVVVFPVLHTMRINNCPQLATFPNYFPRLEELNIRKTQNGSALMTYICSGVSTLTRLFVENVNGLTKVPNVLFQNNHKLAHLWLNDCGDLTQFLDFSFEVPQTSEGPNCQSVLEHTSIDNNASQHLAGLESLEELFVWGCHSLESISIPKGRKYLAALRQLWIWSCNGLTHLSIPQISESEWDSTSSPFSSSGTCPPPLPLERLTVYECPNLISFPIDLTRTPSLSSLSISKCKELTDLPKGKLCSLTRLRQLYIGPFSETTTELHSFLYLFDALPPPHPYFPSLSILWLYGWPHWESLPKQLQHLSALTTLGLYGFGVKSLPDWFEKLSSLEELDLDNCKKLENLPSHQSMRSLTRLRGLWIRDCPLLKERCNPVSSSSSSDPMSEWSKISHIPFIVIDGKNIRG</sequence>
<dbReference type="RefSeq" id="XP_027117625.1">
    <property type="nucleotide sequence ID" value="XM_027261824.1"/>
</dbReference>
<dbReference type="Gene3D" id="1.20.5.4130">
    <property type="match status" value="1"/>
</dbReference>
<dbReference type="SUPFAM" id="SSF52540">
    <property type="entry name" value="P-loop containing nucleoside triphosphate hydrolases"/>
    <property type="match status" value="1"/>
</dbReference>
<dbReference type="AlphaFoldDB" id="A0A6P6WQ90"/>
<dbReference type="RefSeq" id="XP_071938759.1">
    <property type="nucleotide sequence ID" value="XM_072082658.1"/>
</dbReference>
<evidence type="ECO:0000256" key="7">
    <source>
        <dbReference type="SAM" id="Coils"/>
    </source>
</evidence>
<dbReference type="RefSeq" id="XP_071938760.1">
    <property type="nucleotide sequence ID" value="XM_072082659.1"/>
</dbReference>
<keyword evidence="7" id="KW-0175">Coiled coil</keyword>
<dbReference type="RefSeq" id="XP_071938725.1">
    <property type="nucleotide sequence ID" value="XM_072082624.1"/>
</dbReference>
<evidence type="ECO:0000313" key="52">
    <source>
        <dbReference type="RefSeq" id="XP_071938760.1"/>
    </source>
</evidence>
<evidence type="ECO:0000256" key="5">
    <source>
        <dbReference type="ARBA" id="ARBA00022821"/>
    </source>
</evidence>
<dbReference type="RefSeq" id="XP_027117651.1">
    <property type="nucleotide sequence ID" value="XM_027261850.1"/>
</dbReference>
<evidence type="ECO:0000313" key="35">
    <source>
        <dbReference type="RefSeq" id="XP_071938742.1"/>
    </source>
</evidence>
<feature type="coiled-coil region" evidence="7">
    <location>
        <begin position="35"/>
        <end position="86"/>
    </location>
</feature>
<evidence type="ECO:0000313" key="17">
    <source>
        <dbReference type="RefSeq" id="XP_027117651.1"/>
    </source>
</evidence>
<evidence type="ECO:0000256" key="3">
    <source>
        <dbReference type="ARBA" id="ARBA00022737"/>
    </source>
</evidence>
<keyword evidence="6" id="KW-0067">ATP-binding</keyword>
<dbReference type="RefSeq" id="XP_071938730.1">
    <property type="nucleotide sequence ID" value="XM_072082629.1"/>
</dbReference>
<dbReference type="RefSeq" id="XP_071938744.1">
    <property type="nucleotide sequence ID" value="XM_072082643.1"/>
</dbReference>
<dbReference type="Gene3D" id="3.40.50.300">
    <property type="entry name" value="P-loop containing nucleotide triphosphate hydrolases"/>
    <property type="match status" value="1"/>
</dbReference>
<keyword evidence="3" id="KW-0677">Repeat</keyword>
<dbReference type="Pfam" id="PF23559">
    <property type="entry name" value="WHD_DRP"/>
    <property type="match status" value="1"/>
</dbReference>
<evidence type="ECO:0000313" key="43">
    <source>
        <dbReference type="RefSeq" id="XP_071938750.1"/>
    </source>
</evidence>
<dbReference type="SUPFAM" id="SSF52058">
    <property type="entry name" value="L domain-like"/>
    <property type="match status" value="2"/>
</dbReference>
<evidence type="ECO:0000313" key="18">
    <source>
        <dbReference type="RefSeq" id="XP_027117652.1"/>
    </source>
</evidence>
<feature type="domain" description="R13L1/DRL21-like LRR repeat region" evidence="11">
    <location>
        <begin position="691"/>
        <end position="815"/>
    </location>
</feature>
<evidence type="ECO:0000259" key="8">
    <source>
        <dbReference type="Pfam" id="PF00931"/>
    </source>
</evidence>
<dbReference type="RefSeq" id="XP_071938743.1">
    <property type="nucleotide sequence ID" value="XM_072082642.1"/>
</dbReference>
<dbReference type="Pfam" id="PF25019">
    <property type="entry name" value="LRR_R13L1-DRL21"/>
    <property type="match status" value="2"/>
</dbReference>
<dbReference type="CDD" id="cd14798">
    <property type="entry name" value="RX-CC_like"/>
    <property type="match status" value="1"/>
</dbReference>
<evidence type="ECO:0000313" key="38">
    <source>
        <dbReference type="RefSeq" id="XP_071938745.1"/>
    </source>
</evidence>
<dbReference type="RefSeq" id="XP_071938752.1">
    <property type="nucleotide sequence ID" value="XM_072082651.1"/>
</dbReference>
<evidence type="ECO:0000313" key="19">
    <source>
        <dbReference type="RefSeq" id="XP_027117654.1"/>
    </source>
</evidence>
<evidence type="ECO:0000313" key="22">
    <source>
        <dbReference type="RefSeq" id="XP_071938727.1"/>
    </source>
</evidence>
<evidence type="ECO:0000313" key="31">
    <source>
        <dbReference type="RefSeq" id="XP_071938738.1"/>
    </source>
</evidence>
<evidence type="ECO:0000256" key="1">
    <source>
        <dbReference type="ARBA" id="ARBA00008894"/>
    </source>
</evidence>
<evidence type="ECO:0000313" key="47">
    <source>
        <dbReference type="RefSeq" id="XP_071938754.1"/>
    </source>
</evidence>
<dbReference type="RefSeq" id="XP_071938738.1">
    <property type="nucleotide sequence ID" value="XM_072082637.1"/>
</dbReference>
<reference evidence="12" key="1">
    <citation type="journal article" date="2025" name="Foods">
        <title>Unveiling the Microbial Signatures of Arabica Coffee Cherries: Insights into Ripeness Specific Diversity, Functional Traits, and Implications for Quality and Safety.</title>
        <authorList>
            <consortium name="RefSeq"/>
            <person name="Tenea G.N."/>
            <person name="Cifuentes V."/>
            <person name="Reyes P."/>
            <person name="Cevallos-Vallejos M."/>
        </authorList>
    </citation>
    <scope>NUCLEOTIDE SEQUENCE [LARGE SCALE GENOMIC DNA]</scope>
</reference>
<dbReference type="Gene3D" id="1.10.10.10">
    <property type="entry name" value="Winged helix-like DNA-binding domain superfamily/Winged helix DNA-binding domain"/>
    <property type="match status" value="1"/>
</dbReference>
<dbReference type="InterPro" id="IPR027417">
    <property type="entry name" value="P-loop_NTPase"/>
</dbReference>
<evidence type="ECO:0000313" key="13">
    <source>
        <dbReference type="RefSeq" id="XP_027117625.1"/>
    </source>
</evidence>
<dbReference type="Gene3D" id="1.10.8.430">
    <property type="entry name" value="Helical domain of apoptotic protease-activating factors"/>
    <property type="match status" value="1"/>
</dbReference>
<evidence type="ECO:0000313" key="14">
    <source>
        <dbReference type="RefSeq" id="XP_027117634.1"/>
    </source>
</evidence>
<evidence type="ECO:0000313" key="16">
    <source>
        <dbReference type="RefSeq" id="XP_027117643.1"/>
    </source>
</evidence>
<dbReference type="RefSeq" id="XP_027117642.1">
    <property type="nucleotide sequence ID" value="XM_027261841.1"/>
</dbReference>
<dbReference type="InterPro" id="IPR036388">
    <property type="entry name" value="WH-like_DNA-bd_sf"/>
</dbReference>
<evidence type="ECO:0000313" key="36">
    <source>
        <dbReference type="RefSeq" id="XP_071938743.1"/>
    </source>
</evidence>
<evidence type="ECO:0000256" key="2">
    <source>
        <dbReference type="ARBA" id="ARBA00022614"/>
    </source>
</evidence>
<dbReference type="RefSeq" id="XP_071938731.1">
    <property type="nucleotide sequence ID" value="XM_072082630.1"/>
</dbReference>
<dbReference type="RefSeq" id="XP_071938748.1">
    <property type="nucleotide sequence ID" value="XM_072082647.1"/>
</dbReference>
<dbReference type="InterPro" id="IPR002182">
    <property type="entry name" value="NB-ARC"/>
</dbReference>
<accession>A0A6P6WQ90</accession>
<dbReference type="InterPro" id="IPR032675">
    <property type="entry name" value="LRR_dom_sf"/>
</dbReference>
<dbReference type="RefSeq" id="XP_071938746.1">
    <property type="nucleotide sequence ID" value="XM_072082645.1"/>
</dbReference>
<evidence type="ECO:0000313" key="23">
    <source>
        <dbReference type="RefSeq" id="XP_071938730.1"/>
    </source>
</evidence>
<dbReference type="RefSeq" id="XP_071938735.1">
    <property type="nucleotide sequence ID" value="XM_072082634.1"/>
</dbReference>
<dbReference type="RefSeq" id="XP_071938761.1">
    <property type="nucleotide sequence ID" value="XM_072082660.1"/>
</dbReference>
<evidence type="ECO:0000313" key="25">
    <source>
        <dbReference type="RefSeq" id="XP_071938732.1"/>
    </source>
</evidence>
<evidence type="ECO:0000313" key="20">
    <source>
        <dbReference type="RefSeq" id="XP_071938725.1"/>
    </source>
</evidence>
<evidence type="ECO:0000313" key="24">
    <source>
        <dbReference type="RefSeq" id="XP_071938731.1"/>
    </source>
</evidence>
<dbReference type="Pfam" id="PF18052">
    <property type="entry name" value="Rx_N"/>
    <property type="match status" value="1"/>
</dbReference>
<dbReference type="RefSeq" id="XP_071938756.1">
    <property type="nucleotide sequence ID" value="XM_072082655.1"/>
</dbReference>
<dbReference type="Gene3D" id="3.80.10.10">
    <property type="entry name" value="Ribonuclease Inhibitor"/>
    <property type="match status" value="3"/>
</dbReference>
<dbReference type="InterPro" id="IPR038005">
    <property type="entry name" value="RX-like_CC"/>
</dbReference>
<dbReference type="InterPro" id="IPR056789">
    <property type="entry name" value="LRR_R13L1-DRL21"/>
</dbReference>
<evidence type="ECO:0000313" key="33">
    <source>
        <dbReference type="RefSeq" id="XP_071938740.1"/>
    </source>
</evidence>
<dbReference type="RefSeq" id="XP_027117654.1">
    <property type="nucleotide sequence ID" value="XM_027261853.1"/>
</dbReference>
<dbReference type="GO" id="GO:0005524">
    <property type="term" value="F:ATP binding"/>
    <property type="evidence" value="ECO:0007669"/>
    <property type="project" value="UniProtKB-KW"/>
</dbReference>
<evidence type="ECO:0000313" key="48">
    <source>
        <dbReference type="RefSeq" id="XP_071938755.1"/>
    </source>
</evidence>
<dbReference type="RefSeq" id="XP_071938753.1">
    <property type="nucleotide sequence ID" value="XM_072082652.1"/>
</dbReference>
<dbReference type="RefSeq" id="XP_071938726.1">
    <property type="nucleotide sequence ID" value="XM_072082625.1"/>
</dbReference>
<dbReference type="RefSeq" id="XP_071938754.1">
    <property type="nucleotide sequence ID" value="XM_072082653.1"/>
</dbReference>
<dbReference type="RefSeq" id="XP_071938747.1">
    <property type="nucleotide sequence ID" value="XM_072082646.1"/>
</dbReference>
<dbReference type="RefSeq" id="XP_071938755.1">
    <property type="nucleotide sequence ID" value="XM_072082654.1"/>
</dbReference>
<dbReference type="GeneID" id="113734990"/>
<dbReference type="RefSeq" id="XP_071938741.1">
    <property type="nucleotide sequence ID" value="XM_072082640.1"/>
</dbReference>
<evidence type="ECO:0000259" key="10">
    <source>
        <dbReference type="Pfam" id="PF23559"/>
    </source>
</evidence>
<evidence type="ECO:0000259" key="11">
    <source>
        <dbReference type="Pfam" id="PF25019"/>
    </source>
</evidence>
<dbReference type="RefSeq" id="XP_071938727.1">
    <property type="nucleotide sequence ID" value="XM_072082626.1"/>
</dbReference>
<keyword evidence="5" id="KW-0611">Plant defense</keyword>
<evidence type="ECO:0000313" key="53">
    <source>
        <dbReference type="RefSeq" id="XP_071938761.1"/>
    </source>
</evidence>
<evidence type="ECO:0000256" key="4">
    <source>
        <dbReference type="ARBA" id="ARBA00022741"/>
    </source>
</evidence>
<comment type="similarity">
    <text evidence="1">Belongs to the disease resistance NB-LRR family.</text>
</comment>
<proteinExistence type="inferred from homology"/>
<gene>
    <name evidence="13 14 15 16 17 18 19 20 21 22 23 24 25 26 27 28 29 30 31 32 33 34 35 36 37 38 39 40 41 42 43 44 45 46 47 48 49 50 51 52 53 54" type="primary">LOC113734990</name>
</gene>
<reference evidence="13 14" key="2">
    <citation type="submission" date="2025-04" db="UniProtKB">
        <authorList>
            <consortium name="RefSeq"/>
        </authorList>
    </citation>
    <scope>IDENTIFICATION</scope>
    <source>
        <tissue evidence="13 14">Leaves</tissue>
    </source>
</reference>
<evidence type="ECO:0000313" key="44">
    <source>
        <dbReference type="RefSeq" id="XP_071938751.1"/>
    </source>
</evidence>
<keyword evidence="2" id="KW-0433">Leucine-rich repeat</keyword>
<evidence type="ECO:0000313" key="12">
    <source>
        <dbReference type="Proteomes" id="UP001652660"/>
    </source>
</evidence>
<dbReference type="FunFam" id="1.10.10.10:FF:000322">
    <property type="entry name" value="Probable disease resistance protein At1g63360"/>
    <property type="match status" value="1"/>
</dbReference>
<feature type="domain" description="R13L1/DRL21-like LRR repeat region" evidence="11">
    <location>
        <begin position="1171"/>
        <end position="1229"/>
    </location>
</feature>
<evidence type="ECO:0000313" key="39">
    <source>
        <dbReference type="RefSeq" id="XP_071938746.1"/>
    </source>
</evidence>
<dbReference type="RefSeq" id="XP_027117643.1">
    <property type="nucleotide sequence ID" value="XM_027261842.1"/>
</dbReference>
<dbReference type="PANTHER" id="PTHR36766">
    <property type="entry name" value="PLANT BROAD-SPECTRUM MILDEW RESISTANCE PROTEIN RPW8"/>
    <property type="match status" value="1"/>
</dbReference>
<protein>
    <submittedName>
        <fullName evidence="13 14">Disease resistance protein RGA3 isoform X1</fullName>
    </submittedName>
</protein>
<evidence type="ECO:0000313" key="46">
    <source>
        <dbReference type="RefSeq" id="XP_071938753.1"/>
    </source>
</evidence>
<evidence type="ECO:0000313" key="28">
    <source>
        <dbReference type="RefSeq" id="XP_071938735.1"/>
    </source>
</evidence>
<dbReference type="GO" id="GO:0051607">
    <property type="term" value="P:defense response to virus"/>
    <property type="evidence" value="ECO:0007669"/>
    <property type="project" value="UniProtKB-ARBA"/>
</dbReference>
<dbReference type="RefSeq" id="XP_071938751.1">
    <property type="nucleotide sequence ID" value="XM_072082650.1"/>
</dbReference>
<feature type="domain" description="Disease resistance N-terminal" evidence="9">
    <location>
        <begin position="11"/>
        <end position="99"/>
    </location>
</feature>
<dbReference type="PRINTS" id="PR00364">
    <property type="entry name" value="DISEASERSIST"/>
</dbReference>
<dbReference type="InterPro" id="IPR042197">
    <property type="entry name" value="Apaf_helical"/>
</dbReference>
<evidence type="ECO:0000256" key="6">
    <source>
        <dbReference type="ARBA" id="ARBA00022840"/>
    </source>
</evidence>
<dbReference type="GO" id="GO:0043531">
    <property type="term" value="F:ADP binding"/>
    <property type="evidence" value="ECO:0007669"/>
    <property type="project" value="InterPro"/>
</dbReference>
<dbReference type="Pfam" id="PF00931">
    <property type="entry name" value="NB-ARC"/>
    <property type="match status" value="1"/>
</dbReference>
<organism evidence="12 18">
    <name type="scientific">Coffea arabica</name>
    <name type="common">Arabian coffee</name>
    <dbReference type="NCBI Taxonomy" id="13443"/>
    <lineage>
        <taxon>Eukaryota</taxon>
        <taxon>Viridiplantae</taxon>
        <taxon>Streptophyta</taxon>
        <taxon>Embryophyta</taxon>
        <taxon>Tracheophyta</taxon>
        <taxon>Spermatophyta</taxon>
        <taxon>Magnoliopsida</taxon>
        <taxon>eudicotyledons</taxon>
        <taxon>Gunneridae</taxon>
        <taxon>Pentapetalae</taxon>
        <taxon>asterids</taxon>
        <taxon>lamiids</taxon>
        <taxon>Gentianales</taxon>
        <taxon>Rubiaceae</taxon>
        <taxon>Ixoroideae</taxon>
        <taxon>Gardenieae complex</taxon>
        <taxon>Bertiereae - Coffeeae clade</taxon>
        <taxon>Coffeeae</taxon>
        <taxon>Coffea</taxon>
    </lineage>
</organism>
<dbReference type="OrthoDB" id="621413at2759"/>
<evidence type="ECO:0000313" key="37">
    <source>
        <dbReference type="RefSeq" id="XP_071938744.1"/>
    </source>
</evidence>
<dbReference type="RefSeq" id="XP_027117652.1">
    <property type="nucleotide sequence ID" value="XM_027261851.1"/>
</dbReference>
<dbReference type="RefSeq" id="XP_071938749.1">
    <property type="nucleotide sequence ID" value="XM_072082648.1"/>
</dbReference>
<evidence type="ECO:0000313" key="21">
    <source>
        <dbReference type="RefSeq" id="XP_071938726.1"/>
    </source>
</evidence>
<name>A0A6P6WQ90_COFAR</name>
<evidence type="ECO:0000313" key="49">
    <source>
        <dbReference type="RefSeq" id="XP_071938756.1"/>
    </source>
</evidence>
<evidence type="ECO:0000313" key="27">
    <source>
        <dbReference type="RefSeq" id="XP_071938734.1"/>
    </source>
</evidence>
<dbReference type="RefSeq" id="XP_071938762.1">
    <property type="nucleotide sequence ID" value="XM_072082661.1"/>
</dbReference>
<dbReference type="FunFam" id="3.40.50.300:FF:001091">
    <property type="entry name" value="Probable disease resistance protein At1g61300"/>
    <property type="match status" value="1"/>
</dbReference>
<evidence type="ECO:0000313" key="45">
    <source>
        <dbReference type="RefSeq" id="XP_071938752.1"/>
    </source>
</evidence>
<evidence type="ECO:0000313" key="15">
    <source>
        <dbReference type="RefSeq" id="XP_027117642.1"/>
    </source>
</evidence>
<dbReference type="InterPro" id="IPR041118">
    <property type="entry name" value="Rx_N"/>
</dbReference>
<dbReference type="RefSeq" id="XP_071938733.1">
    <property type="nucleotide sequence ID" value="XM_072082632.1"/>
</dbReference>
<evidence type="ECO:0000313" key="51">
    <source>
        <dbReference type="RefSeq" id="XP_071938759.1"/>
    </source>
</evidence>
<dbReference type="RefSeq" id="XP_071938742.1">
    <property type="nucleotide sequence ID" value="XM_072082641.1"/>
</dbReference>
<evidence type="ECO:0000313" key="32">
    <source>
        <dbReference type="RefSeq" id="XP_071938739.1"/>
    </source>
</evidence>
<keyword evidence="4" id="KW-0547">Nucleotide-binding</keyword>
<evidence type="ECO:0000313" key="50">
    <source>
        <dbReference type="RefSeq" id="XP_071938757.1"/>
    </source>
</evidence>
<evidence type="ECO:0000313" key="29">
    <source>
        <dbReference type="RefSeq" id="XP_071938736.1"/>
    </source>
</evidence>
<dbReference type="RefSeq" id="XP_071938740.1">
    <property type="nucleotide sequence ID" value="XM_072082639.1"/>
</dbReference>
<dbReference type="RefSeq" id="XP_027117634.1">
    <property type="nucleotide sequence ID" value="XM_027261833.1"/>
</dbReference>
<dbReference type="RefSeq" id="XP_071938732.1">
    <property type="nucleotide sequence ID" value="XM_072082631.1"/>
</dbReference>
<evidence type="ECO:0000313" key="54">
    <source>
        <dbReference type="RefSeq" id="XP_071938762.1"/>
    </source>
</evidence>
<dbReference type="InterPro" id="IPR058922">
    <property type="entry name" value="WHD_DRP"/>
</dbReference>
<evidence type="ECO:0000313" key="41">
    <source>
        <dbReference type="RefSeq" id="XP_071938748.1"/>
    </source>
</evidence>
<evidence type="ECO:0000313" key="30">
    <source>
        <dbReference type="RefSeq" id="XP_071938737.1"/>
    </source>
</evidence>
<feature type="domain" description="Disease resistance protein winged helix" evidence="10">
    <location>
        <begin position="439"/>
        <end position="512"/>
    </location>
</feature>
<dbReference type="RefSeq" id="XP_071938739.1">
    <property type="nucleotide sequence ID" value="XM_072082638.1"/>
</dbReference>
<dbReference type="Proteomes" id="UP001652660">
    <property type="component" value="Chromosome 3c"/>
</dbReference>
<keyword evidence="12" id="KW-1185">Reference proteome</keyword>
<dbReference type="RefSeq" id="XP_071938745.1">
    <property type="nucleotide sequence ID" value="XM_072082644.1"/>
</dbReference>
<feature type="domain" description="NB-ARC" evidence="8">
    <location>
        <begin position="182"/>
        <end position="354"/>
    </location>
</feature>
<dbReference type="RefSeq" id="XP_071938734.1">
    <property type="nucleotide sequence ID" value="XM_072082633.1"/>
</dbReference>
<evidence type="ECO:0000313" key="26">
    <source>
        <dbReference type="RefSeq" id="XP_071938733.1"/>
    </source>
</evidence>
<evidence type="ECO:0000259" key="9">
    <source>
        <dbReference type="Pfam" id="PF18052"/>
    </source>
</evidence>
<evidence type="ECO:0000313" key="34">
    <source>
        <dbReference type="RefSeq" id="XP_071938741.1"/>
    </source>
</evidence>
<dbReference type="RefSeq" id="XP_071938757.1">
    <property type="nucleotide sequence ID" value="XM_072082656.1"/>
</dbReference>
<dbReference type="RefSeq" id="XP_071938736.1">
    <property type="nucleotide sequence ID" value="XM_072082635.1"/>
</dbReference>
<dbReference type="RefSeq" id="XP_071938750.1">
    <property type="nucleotide sequence ID" value="XM_072082649.1"/>
</dbReference>
<dbReference type="PANTHER" id="PTHR36766:SF70">
    <property type="entry name" value="DISEASE RESISTANCE PROTEIN RGA4"/>
    <property type="match status" value="1"/>
</dbReference>
<dbReference type="RefSeq" id="XP_071938737.1">
    <property type="nucleotide sequence ID" value="XM_072082636.1"/>
</dbReference>